<protein>
    <recommendedName>
        <fullName evidence="3">DUF1541 domain-containing protein</fullName>
    </recommendedName>
</protein>
<name>A0ABQ5TKT7_9BACI</name>
<sequence length="62" mass="7245">MLTGHYDSEGKEVKIGDKWEYHTVVYTVVDDGDIIFKHPRESTTIDDHIEIEHSWRGTIKTD</sequence>
<evidence type="ECO:0000313" key="2">
    <source>
        <dbReference type="Proteomes" id="UP001275436"/>
    </source>
</evidence>
<proteinExistence type="predicted"/>
<organism evidence="1 2">
    <name type="scientific">Oceanobacillus kimchii</name>
    <dbReference type="NCBI Taxonomy" id="746691"/>
    <lineage>
        <taxon>Bacteria</taxon>
        <taxon>Bacillati</taxon>
        <taxon>Bacillota</taxon>
        <taxon>Bacilli</taxon>
        <taxon>Bacillales</taxon>
        <taxon>Bacillaceae</taxon>
        <taxon>Oceanobacillus</taxon>
    </lineage>
</organism>
<accession>A0ABQ5TKT7</accession>
<gene>
    <name evidence="1" type="ORF">MACH08_19830</name>
</gene>
<evidence type="ECO:0008006" key="3">
    <source>
        <dbReference type="Google" id="ProtNLM"/>
    </source>
</evidence>
<dbReference type="EMBL" id="BSKO01000001">
    <property type="protein sequence ID" value="GLO66199.1"/>
    <property type="molecule type" value="Genomic_DNA"/>
</dbReference>
<reference evidence="1 2" key="1">
    <citation type="submission" date="2023-02" db="EMBL/GenBank/DDBJ databases">
        <title>Oceanobacillus kimchii IFOP_LL358 isolated form Alexandrium catenella lab strain.</title>
        <authorList>
            <person name="Gajardo G."/>
            <person name="Ueki S."/>
            <person name="Maruyama F."/>
        </authorList>
    </citation>
    <scope>NUCLEOTIDE SEQUENCE [LARGE SCALE GENOMIC DNA]</scope>
    <source>
        <strain evidence="1 2">IFOP_LL358</strain>
    </source>
</reference>
<dbReference type="RefSeq" id="WP_317958079.1">
    <property type="nucleotide sequence ID" value="NZ_BSKO01000001.1"/>
</dbReference>
<keyword evidence="2" id="KW-1185">Reference proteome</keyword>
<dbReference type="Proteomes" id="UP001275436">
    <property type="component" value="Unassembled WGS sequence"/>
</dbReference>
<evidence type="ECO:0000313" key="1">
    <source>
        <dbReference type="EMBL" id="GLO66199.1"/>
    </source>
</evidence>
<comment type="caution">
    <text evidence="1">The sequence shown here is derived from an EMBL/GenBank/DDBJ whole genome shotgun (WGS) entry which is preliminary data.</text>
</comment>